<evidence type="ECO:0008006" key="4">
    <source>
        <dbReference type="Google" id="ProtNLM"/>
    </source>
</evidence>
<keyword evidence="1" id="KW-0732">Signal</keyword>
<sequence>MKMKRRILVAALALTVVAGGAGAAWYYTQRPGGKPAPVQPEAVDYKYVSLEKVIVMLRDGTGSSVPHYLAMDLVFKTSGKQEKITKEHLPLLRSVALKALADYPVEKANRMSIDQFAVALNQAFTAAYARDHAEKPFAEAMIGKLIIE</sequence>
<accession>A0ABQ3H2N7</accession>
<keyword evidence="3" id="KW-1185">Reference proteome</keyword>
<feature type="chain" id="PRO_5047007793" description="Flagellar protein FliL" evidence="1">
    <location>
        <begin position="24"/>
        <end position="148"/>
    </location>
</feature>
<dbReference type="Proteomes" id="UP000604737">
    <property type="component" value="Unassembled WGS sequence"/>
</dbReference>
<evidence type="ECO:0000313" key="3">
    <source>
        <dbReference type="Proteomes" id="UP000604737"/>
    </source>
</evidence>
<protein>
    <recommendedName>
        <fullName evidence="4">Flagellar protein FliL</fullName>
    </recommendedName>
</protein>
<feature type="signal peptide" evidence="1">
    <location>
        <begin position="1"/>
        <end position="23"/>
    </location>
</feature>
<name>A0ABQ3H2N7_9NEIS</name>
<dbReference type="RefSeq" id="WP_189460484.1">
    <property type="nucleotide sequence ID" value="NZ_BMYO01000005.1"/>
</dbReference>
<dbReference type="EMBL" id="BMYO01000005">
    <property type="protein sequence ID" value="GHD63367.1"/>
    <property type="molecule type" value="Genomic_DNA"/>
</dbReference>
<proteinExistence type="predicted"/>
<reference evidence="3" key="1">
    <citation type="journal article" date="2019" name="Int. J. Syst. Evol. Microbiol.">
        <title>The Global Catalogue of Microorganisms (GCM) 10K type strain sequencing project: providing services to taxonomists for standard genome sequencing and annotation.</title>
        <authorList>
            <consortium name="The Broad Institute Genomics Platform"/>
            <consortium name="The Broad Institute Genome Sequencing Center for Infectious Disease"/>
            <person name="Wu L."/>
            <person name="Ma J."/>
        </authorList>
    </citation>
    <scope>NUCLEOTIDE SEQUENCE [LARGE SCALE GENOMIC DNA]</scope>
    <source>
        <strain evidence="3">KCTC 23701</strain>
    </source>
</reference>
<evidence type="ECO:0000313" key="2">
    <source>
        <dbReference type="EMBL" id="GHD63367.1"/>
    </source>
</evidence>
<organism evidence="2 3">
    <name type="scientific">Jeongeupia chitinilytica</name>
    <dbReference type="NCBI Taxonomy" id="1041641"/>
    <lineage>
        <taxon>Bacteria</taxon>
        <taxon>Pseudomonadati</taxon>
        <taxon>Pseudomonadota</taxon>
        <taxon>Betaproteobacteria</taxon>
        <taxon>Neisseriales</taxon>
        <taxon>Chitinibacteraceae</taxon>
        <taxon>Jeongeupia</taxon>
    </lineage>
</organism>
<comment type="caution">
    <text evidence="2">The sequence shown here is derived from an EMBL/GenBank/DDBJ whole genome shotgun (WGS) entry which is preliminary data.</text>
</comment>
<gene>
    <name evidence="2" type="ORF">GCM10007350_20610</name>
</gene>
<evidence type="ECO:0000256" key="1">
    <source>
        <dbReference type="SAM" id="SignalP"/>
    </source>
</evidence>